<dbReference type="GeneID" id="136085408"/>
<dbReference type="PANTHER" id="PTHR45749:SF35">
    <property type="entry name" value="AC-LIKE TRANSPOSASE-RELATED"/>
    <property type="match status" value="1"/>
</dbReference>
<gene>
    <name evidence="4" type="primary">LOC136085408</name>
</gene>
<keyword evidence="3" id="KW-1185">Reference proteome</keyword>
<evidence type="ECO:0000313" key="3">
    <source>
        <dbReference type="Proteomes" id="UP001652625"/>
    </source>
</evidence>
<protein>
    <submittedName>
        <fullName evidence="4">Uncharacterized protein LOC136085408</fullName>
    </submittedName>
</protein>
<evidence type="ECO:0000313" key="4">
    <source>
        <dbReference type="RefSeq" id="XP_065662783.1"/>
    </source>
</evidence>
<evidence type="ECO:0000259" key="2">
    <source>
        <dbReference type="SMART" id="SM00597"/>
    </source>
</evidence>
<dbReference type="InterPro" id="IPR025398">
    <property type="entry name" value="DUF4371"/>
</dbReference>
<dbReference type="Proteomes" id="UP001652625">
    <property type="component" value="Chromosome 09"/>
</dbReference>
<feature type="region of interest" description="Disordered" evidence="1">
    <location>
        <begin position="83"/>
        <end position="103"/>
    </location>
</feature>
<dbReference type="PANTHER" id="PTHR45749">
    <property type="match status" value="1"/>
</dbReference>
<sequence>MVNIIKSSSEKALAPIVASTSNQNEVEIEIESGGEIEYADSVSVNEYRNSGNDINAKEPENVYEVEFISNLSEVVVQNVDDIGQNENNEDQSGEDPKTNKDLPLNFNDPAKWPIIDGKFKALLMKYGPIQKLPSLFPEDEQDRKFSSFHFYRRMSNGDKIKRTWLVYSITKDTVFCFCCKIFSPNKFSLSSHDGCRDWKNISVIIKRHETSSGHTTAYLNWRDLEVRLKSGATIDHINQKIIQSETQHWRQVLERIITLIRTLAGQNLALRGTCEKLFEPNNGNFLKFIEILGNYDPIMSKHIQRIKTSEIHTTYLGKTIQNEIVELLANKIKNHILAKLERAKYYSLILDCTPDISHMEQMTVVFRFVSATESSSEKPAEVAVSEHFVTFLELQDTTGANMTKVVIGKLQELGDLTIKPLSATRWESRVDAVRALRFQISGVYDALIEIAEDNTLTTAPQVKSRAEAKGIARNISNFKFVCSLVLWYDILFQINIVSKMLQSQALDLSLALEHLNATKSFLCDYRCDEAFAAMVENAKKLAVELENFEGFDVDDPVRVRRKSRQLLYEGRDEPIVSPEQNFRVSFFNRILDIAIQAINERFTQLNEYNELFGFLYNIGSKHGYG</sequence>
<feature type="domain" description="TTF-type" evidence="2">
    <location>
        <begin position="149"/>
        <end position="233"/>
    </location>
</feature>
<dbReference type="InterPro" id="IPR006580">
    <property type="entry name" value="Znf_TTF"/>
</dbReference>
<dbReference type="SMART" id="SM00597">
    <property type="entry name" value="ZnF_TTF"/>
    <property type="match status" value="1"/>
</dbReference>
<reference evidence="4" key="1">
    <citation type="submission" date="2025-08" db="UniProtKB">
        <authorList>
            <consortium name="RefSeq"/>
        </authorList>
    </citation>
    <scope>IDENTIFICATION</scope>
</reference>
<dbReference type="RefSeq" id="XP_065662783.1">
    <property type="nucleotide sequence ID" value="XM_065806711.1"/>
</dbReference>
<organism evidence="3 4">
    <name type="scientific">Hydra vulgaris</name>
    <name type="common">Hydra</name>
    <name type="synonym">Hydra attenuata</name>
    <dbReference type="NCBI Taxonomy" id="6087"/>
    <lineage>
        <taxon>Eukaryota</taxon>
        <taxon>Metazoa</taxon>
        <taxon>Cnidaria</taxon>
        <taxon>Hydrozoa</taxon>
        <taxon>Hydroidolina</taxon>
        <taxon>Anthoathecata</taxon>
        <taxon>Aplanulata</taxon>
        <taxon>Hydridae</taxon>
        <taxon>Hydra</taxon>
    </lineage>
</organism>
<evidence type="ECO:0000256" key="1">
    <source>
        <dbReference type="SAM" id="MobiDB-lite"/>
    </source>
</evidence>
<dbReference type="Pfam" id="PF14291">
    <property type="entry name" value="DUF4371"/>
    <property type="match status" value="1"/>
</dbReference>
<proteinExistence type="predicted"/>
<name>A0ABM4CLV6_HYDVU</name>
<accession>A0ABM4CLV6</accession>